<comment type="caution">
    <text evidence="1">The sequence shown here is derived from an EMBL/GenBank/DDBJ whole genome shotgun (WGS) entry which is preliminary data.</text>
</comment>
<sequence length="296" mass="34912">MKALNKIILSFLSDKAFFYVRYFKSFKHIINLRAPIKFNEKIISRILSSDRETLGFFADKIAVRSYVERKVGCKYLIPSLGVFSHINEIDFDELPNEFVIKTNFGSGTSHIEIINDKKEINLDDVKIKFEIALNDNWFLSTRERFYETIDRKLLIESYLKPQNMGFLAPDDFKFHVFNKGSDTFVFIQVDRGRYENHERIVLNENWEDTGIEFGHAEKLKKFPAPSQLNEMLSIAKTLAEDFKYIRVDLYLVDDRVFFGELTQTHQAGTCKFKSDKFDLYWGSLWEDENQYFKGEK</sequence>
<dbReference type="InterPro" id="IPR029465">
    <property type="entry name" value="ATPgrasp_TupA"/>
</dbReference>
<proteinExistence type="predicted"/>
<evidence type="ECO:0000313" key="1">
    <source>
        <dbReference type="EMBL" id="PME68941.1"/>
    </source>
</evidence>
<dbReference type="SUPFAM" id="SSF56059">
    <property type="entry name" value="Glutathione synthetase ATP-binding domain-like"/>
    <property type="match status" value="1"/>
</dbReference>
<name>A0A2N7C2H0_9VIBR</name>
<dbReference type="Pfam" id="PF14305">
    <property type="entry name" value="ATPgrasp_TupA"/>
    <property type="match status" value="1"/>
</dbReference>
<evidence type="ECO:0000313" key="2">
    <source>
        <dbReference type="Proteomes" id="UP000235778"/>
    </source>
</evidence>
<dbReference type="Proteomes" id="UP000235778">
    <property type="component" value="Unassembled WGS sequence"/>
</dbReference>
<organism evidence="1 2">
    <name type="scientific">Vibrio lentus</name>
    <dbReference type="NCBI Taxonomy" id="136468"/>
    <lineage>
        <taxon>Bacteria</taxon>
        <taxon>Pseudomonadati</taxon>
        <taxon>Pseudomonadota</taxon>
        <taxon>Gammaproteobacteria</taxon>
        <taxon>Vibrionales</taxon>
        <taxon>Vibrionaceae</taxon>
        <taxon>Vibrio</taxon>
    </lineage>
</organism>
<accession>A0A2N7C2H0</accession>
<protein>
    <submittedName>
        <fullName evidence="1">Uncharacterized protein</fullName>
    </submittedName>
</protein>
<dbReference type="EMBL" id="MCSI01000079">
    <property type="protein sequence ID" value="PME68941.1"/>
    <property type="molecule type" value="Genomic_DNA"/>
</dbReference>
<reference evidence="2" key="1">
    <citation type="submission" date="2016-07" db="EMBL/GenBank/DDBJ databases">
        <title>Nontailed viruses are major unrecognized killers of bacteria in the ocean.</title>
        <authorList>
            <person name="Kauffman K."/>
            <person name="Hussain F."/>
            <person name="Yang J."/>
            <person name="Arevalo P."/>
            <person name="Brown J."/>
            <person name="Cutler M."/>
            <person name="Kelly L."/>
            <person name="Polz M.F."/>
        </authorList>
    </citation>
    <scope>NUCLEOTIDE SEQUENCE [LARGE SCALE GENOMIC DNA]</scope>
    <source>
        <strain evidence="2">10N.286.55.C1</strain>
    </source>
</reference>
<dbReference type="AlphaFoldDB" id="A0A2N7C2H0"/>
<gene>
    <name evidence="1" type="ORF">BCV30_22745</name>
</gene>
<dbReference type="RefSeq" id="WP_157933178.1">
    <property type="nucleotide sequence ID" value="NZ_MCSH01000143.1"/>
</dbReference>